<reference evidence="1 2" key="1">
    <citation type="submission" date="2013-03" db="EMBL/GenBank/DDBJ databases">
        <authorList>
            <person name="Fiebig A."/>
            <person name="Goeker M."/>
            <person name="Klenk H.-P.P."/>
        </authorList>
    </citation>
    <scope>NUCLEOTIDE SEQUENCE [LARGE SCALE GENOMIC DNA]</scope>
    <source>
        <strain evidence="2">DSM 19469</strain>
    </source>
</reference>
<organism evidence="1 2">
    <name type="scientific">Roseicyclus elongatus DSM 19469</name>
    <dbReference type="NCBI Taxonomy" id="1294273"/>
    <lineage>
        <taxon>Bacteria</taxon>
        <taxon>Pseudomonadati</taxon>
        <taxon>Pseudomonadota</taxon>
        <taxon>Alphaproteobacteria</taxon>
        <taxon>Rhodobacterales</taxon>
        <taxon>Roseobacteraceae</taxon>
        <taxon>Roseicyclus</taxon>
    </lineage>
</organism>
<name>W8SJD7_9RHOB</name>
<dbReference type="STRING" id="1294273.roselon_00163"/>
<protein>
    <submittedName>
        <fullName evidence="1">Uncharacterized protein</fullName>
    </submittedName>
</protein>
<dbReference type="KEGG" id="red:roselon_00163"/>
<dbReference type="Proteomes" id="UP000019593">
    <property type="component" value="Chromosome"/>
</dbReference>
<evidence type="ECO:0000313" key="1">
    <source>
        <dbReference type="EMBL" id="AHM02620.1"/>
    </source>
</evidence>
<accession>W8SJD7</accession>
<dbReference type="HOGENOM" id="CLU_1617758_0_0_5"/>
<keyword evidence="2" id="KW-1185">Reference proteome</keyword>
<dbReference type="AlphaFoldDB" id="W8SJD7"/>
<proteinExistence type="predicted"/>
<gene>
    <name evidence="1" type="ORF">roselon_00163</name>
</gene>
<sequence>MLSLTLALAPAAGQAQNGGQLVSPHTGLSGVYTAQTIISDDFHHVLMGHVIVAARDGQTAIALVIQQRRDGVHYLHFDTATAQSIELPFRRRRGNGCTHGHCRDRPIGLIVLSAPLLARLSETGLDAVLSGRSGTIRLNVPAGLFADALRQASGHGLLDIAPNG</sequence>
<dbReference type="eggNOG" id="ENOG50347FX">
    <property type="taxonomic scope" value="Bacteria"/>
</dbReference>
<dbReference type="EMBL" id="CP004372">
    <property type="protein sequence ID" value="AHM02620.1"/>
    <property type="molecule type" value="Genomic_DNA"/>
</dbReference>
<evidence type="ECO:0000313" key="2">
    <source>
        <dbReference type="Proteomes" id="UP000019593"/>
    </source>
</evidence>